<dbReference type="Pfam" id="PF13229">
    <property type="entry name" value="Beta_helix"/>
    <property type="match status" value="1"/>
</dbReference>
<reference evidence="4" key="1">
    <citation type="submission" date="2015-09" db="EMBL/GenBank/DDBJ databases">
        <authorList>
            <consortium name="Pathogen Informatics"/>
        </authorList>
    </citation>
    <scope>NUCLEOTIDE SEQUENCE [LARGE SCALE GENOMIC DNA]</scope>
    <source>
        <strain evidence="4">Lake Konstanz</strain>
    </source>
</reference>
<dbReference type="PANTHER" id="PTHR22990:SF15">
    <property type="entry name" value="F-BOX ONLY PROTEIN 10"/>
    <property type="match status" value="1"/>
</dbReference>
<dbReference type="SUPFAM" id="SSF51126">
    <property type="entry name" value="Pectin lyase-like"/>
    <property type="match status" value="2"/>
</dbReference>
<evidence type="ECO:0000313" key="3">
    <source>
        <dbReference type="EMBL" id="CUE62626.1"/>
    </source>
</evidence>
<dbReference type="EMBL" id="CYKH01000033">
    <property type="protein sequence ID" value="CUE62626.1"/>
    <property type="molecule type" value="Genomic_DNA"/>
</dbReference>
<dbReference type="Proteomes" id="UP000051952">
    <property type="component" value="Unassembled WGS sequence"/>
</dbReference>
<proteinExistence type="predicted"/>
<keyword evidence="4" id="KW-1185">Reference proteome</keyword>
<name>A0A0S4IQJ9_BODSA</name>
<dbReference type="OrthoDB" id="250825at2759"/>
<gene>
    <name evidence="3" type="ORF">BSAL_50015</name>
</gene>
<dbReference type="GO" id="GO:0006511">
    <property type="term" value="P:ubiquitin-dependent protein catabolic process"/>
    <property type="evidence" value="ECO:0007669"/>
    <property type="project" value="TreeGrafter"/>
</dbReference>
<dbReference type="PANTHER" id="PTHR22990">
    <property type="entry name" value="F-BOX ONLY PROTEIN"/>
    <property type="match status" value="1"/>
</dbReference>
<dbReference type="InterPro" id="IPR011050">
    <property type="entry name" value="Pectin_lyase_fold/virulence"/>
</dbReference>
<protein>
    <recommendedName>
        <fullName evidence="2">Right handed beta helix domain-containing protein</fullName>
    </recommendedName>
</protein>
<evidence type="ECO:0000259" key="2">
    <source>
        <dbReference type="Pfam" id="PF13229"/>
    </source>
</evidence>
<dbReference type="InterPro" id="IPR039448">
    <property type="entry name" value="Beta_helix"/>
</dbReference>
<dbReference type="VEuPathDB" id="TriTrypDB:BSAL_45515"/>
<sequence>MPHDDRNDWATSLASTKALVSNESSTAYSDFFKKWVRVIRVGKAITSDYKTISDALSHSQRGDRIEVESGNYYESVAIPHSVELTTADIGEEALISTRGPCITIATDEPVLISRITVVGRGQRQADSVAILIVRGSPVIKDCLLSAVHVSSLATPLVTHCTIENSESGCGLRLTDHCGGEYSFNEIRFHRNECVKIACHGTPLFKQNRIYQKRPLMAVVTIAGGRYGANCAPILLDNLISGSEHMSLNTHTNLVRLMAVVTIAGGRYGANCAPIFLDNLISGSEHMSLNTHTNLVPGAEAALFDRPTNLLERNFSVPDGLIAVSWNASPTLKRNTLVHGAVGVHLAECFLPDGQFEENRILHCTSWGVYLGRNAAAMCHNNEISNNAGGVRSHAANSVVLDCAISHNTFYGVMVVDAAPTFEHNTIDGSECGAIFLRNCTGMKFEGNTLRQN</sequence>
<organism evidence="3 4">
    <name type="scientific">Bodo saltans</name>
    <name type="common">Flagellated protozoan</name>
    <dbReference type="NCBI Taxonomy" id="75058"/>
    <lineage>
        <taxon>Eukaryota</taxon>
        <taxon>Discoba</taxon>
        <taxon>Euglenozoa</taxon>
        <taxon>Kinetoplastea</taxon>
        <taxon>Metakinetoplastina</taxon>
        <taxon>Eubodonida</taxon>
        <taxon>Bodonidae</taxon>
        <taxon>Bodo</taxon>
    </lineage>
</organism>
<keyword evidence="1" id="KW-0677">Repeat</keyword>
<evidence type="ECO:0000313" key="4">
    <source>
        <dbReference type="Proteomes" id="UP000051952"/>
    </source>
</evidence>
<accession>A0A0S4IQJ9</accession>
<feature type="non-terminal residue" evidence="3">
    <location>
        <position position="452"/>
    </location>
</feature>
<dbReference type="AlphaFoldDB" id="A0A0S4IQJ9"/>
<feature type="domain" description="Right handed beta helix" evidence="2">
    <location>
        <begin position="328"/>
        <end position="448"/>
    </location>
</feature>
<dbReference type="InterPro" id="IPR012334">
    <property type="entry name" value="Pectin_lyas_fold"/>
</dbReference>
<dbReference type="InterPro" id="IPR051550">
    <property type="entry name" value="SCF-Subunits/Alg-Epimerases"/>
</dbReference>
<dbReference type="Gene3D" id="2.160.20.10">
    <property type="entry name" value="Single-stranded right-handed beta-helix, Pectin lyase-like"/>
    <property type="match status" value="2"/>
</dbReference>
<evidence type="ECO:0000256" key="1">
    <source>
        <dbReference type="ARBA" id="ARBA00022737"/>
    </source>
</evidence>